<dbReference type="PANTHER" id="PTHR47706:SF6">
    <property type="entry name" value="NMRA-LIKE FAMILY PROTEIN (AFU_ORTHOLOGUE AFUA_6G00280)"/>
    <property type="match status" value="1"/>
</dbReference>
<dbReference type="AlphaFoldDB" id="A0AAJ0HLB2"/>
<organism evidence="4 5">
    <name type="scientific">Lasiosphaeria hispida</name>
    <dbReference type="NCBI Taxonomy" id="260671"/>
    <lineage>
        <taxon>Eukaryota</taxon>
        <taxon>Fungi</taxon>
        <taxon>Dikarya</taxon>
        <taxon>Ascomycota</taxon>
        <taxon>Pezizomycotina</taxon>
        <taxon>Sordariomycetes</taxon>
        <taxon>Sordariomycetidae</taxon>
        <taxon>Sordariales</taxon>
        <taxon>Lasiosphaeriaceae</taxon>
        <taxon>Lasiosphaeria</taxon>
    </lineage>
</organism>
<dbReference type="CDD" id="cd05259">
    <property type="entry name" value="PCBER_SDR_a"/>
    <property type="match status" value="1"/>
</dbReference>
<dbReference type="InterPro" id="IPR051609">
    <property type="entry name" value="NmrA/Isoflavone_reductase-like"/>
</dbReference>
<evidence type="ECO:0000256" key="1">
    <source>
        <dbReference type="ARBA" id="ARBA00022857"/>
    </source>
</evidence>
<dbReference type="PANTHER" id="PTHR47706">
    <property type="entry name" value="NMRA-LIKE FAMILY PROTEIN"/>
    <property type="match status" value="1"/>
</dbReference>
<evidence type="ECO:0000256" key="2">
    <source>
        <dbReference type="ARBA" id="ARBA00023002"/>
    </source>
</evidence>
<reference evidence="4" key="2">
    <citation type="submission" date="2023-06" db="EMBL/GenBank/DDBJ databases">
        <authorList>
            <consortium name="Lawrence Berkeley National Laboratory"/>
            <person name="Haridas S."/>
            <person name="Hensen N."/>
            <person name="Bonometti L."/>
            <person name="Westerberg I."/>
            <person name="Brannstrom I.O."/>
            <person name="Guillou S."/>
            <person name="Cros-Aarteil S."/>
            <person name="Calhoun S."/>
            <person name="Kuo A."/>
            <person name="Mondo S."/>
            <person name="Pangilinan J."/>
            <person name="Riley R."/>
            <person name="Labutti K."/>
            <person name="Andreopoulos B."/>
            <person name="Lipzen A."/>
            <person name="Chen C."/>
            <person name="Yanf M."/>
            <person name="Daum C."/>
            <person name="Ng V."/>
            <person name="Clum A."/>
            <person name="Steindorff A."/>
            <person name="Ohm R."/>
            <person name="Martin F."/>
            <person name="Silar P."/>
            <person name="Natvig D."/>
            <person name="Lalanne C."/>
            <person name="Gautier V."/>
            <person name="Ament-Velasquez S.L."/>
            <person name="Kruys A."/>
            <person name="Hutchinson M.I."/>
            <person name="Powell A.J."/>
            <person name="Barry K."/>
            <person name="Miller A.N."/>
            <person name="Grigoriev I.V."/>
            <person name="Debuchy R."/>
            <person name="Gladieux P."/>
            <person name="Thoren M.H."/>
            <person name="Johannesson H."/>
        </authorList>
    </citation>
    <scope>NUCLEOTIDE SEQUENCE</scope>
    <source>
        <strain evidence="4">CBS 955.72</strain>
    </source>
</reference>
<dbReference type="EMBL" id="JAUIQD010000003">
    <property type="protein sequence ID" value="KAK3356859.1"/>
    <property type="molecule type" value="Genomic_DNA"/>
</dbReference>
<dbReference type="Pfam" id="PF05368">
    <property type="entry name" value="NmrA"/>
    <property type="match status" value="1"/>
</dbReference>
<evidence type="ECO:0000259" key="3">
    <source>
        <dbReference type="Pfam" id="PF05368"/>
    </source>
</evidence>
<keyword evidence="5" id="KW-1185">Reference proteome</keyword>
<dbReference type="GO" id="GO:0016491">
    <property type="term" value="F:oxidoreductase activity"/>
    <property type="evidence" value="ECO:0007669"/>
    <property type="project" value="UniProtKB-KW"/>
</dbReference>
<sequence length="301" mass="32831">MPSILIIGLGELGTAILTALQSHPHRRTSPLAILRRDTAPSATNTPLLAAGITLEKGDFITCPLPALIATFQKYTVVIQAAGMGLPPGTQLRVTTAVLAAGVPRYFPWQFGLDYRAIGAGSSQDLFDEMLAVRERLAGQGATEWTVVSAGLFMSFLFVPGFGVVDLKEKVVRGLGGWERRVTVTTPEDIARVLAELVYAPADERVVYVAGDTVSYRRVADLVEGAYGGGFRRELWDMETLKGQLERSPDDGMVKYRNVFGAGVGTAWDVERTVNYERKMSMTSLEAYLGEHKDRMEEEAKG</sequence>
<evidence type="ECO:0000313" key="5">
    <source>
        <dbReference type="Proteomes" id="UP001275084"/>
    </source>
</evidence>
<comment type="caution">
    <text evidence="4">The sequence shown here is derived from an EMBL/GenBank/DDBJ whole genome shotgun (WGS) entry which is preliminary data.</text>
</comment>
<gene>
    <name evidence="4" type="ORF">B0T25DRAFT_140615</name>
</gene>
<dbReference type="Proteomes" id="UP001275084">
    <property type="component" value="Unassembled WGS sequence"/>
</dbReference>
<dbReference type="Gene3D" id="3.40.50.720">
    <property type="entry name" value="NAD(P)-binding Rossmann-like Domain"/>
    <property type="match status" value="1"/>
</dbReference>
<name>A0AAJ0HLB2_9PEZI</name>
<accession>A0AAJ0HLB2</accession>
<feature type="domain" description="NmrA-like" evidence="3">
    <location>
        <begin position="4"/>
        <end position="259"/>
    </location>
</feature>
<proteinExistence type="predicted"/>
<dbReference type="SUPFAM" id="SSF51735">
    <property type="entry name" value="NAD(P)-binding Rossmann-fold domains"/>
    <property type="match status" value="1"/>
</dbReference>
<dbReference type="Gene3D" id="3.90.25.10">
    <property type="entry name" value="UDP-galactose 4-epimerase, domain 1"/>
    <property type="match status" value="1"/>
</dbReference>
<dbReference type="InterPro" id="IPR008030">
    <property type="entry name" value="NmrA-like"/>
</dbReference>
<protein>
    <recommendedName>
        <fullName evidence="3">NmrA-like domain-containing protein</fullName>
    </recommendedName>
</protein>
<evidence type="ECO:0000313" key="4">
    <source>
        <dbReference type="EMBL" id="KAK3356859.1"/>
    </source>
</evidence>
<dbReference type="InterPro" id="IPR045312">
    <property type="entry name" value="PCBER-like"/>
</dbReference>
<dbReference type="InterPro" id="IPR036291">
    <property type="entry name" value="NAD(P)-bd_dom_sf"/>
</dbReference>
<keyword evidence="2" id="KW-0560">Oxidoreductase</keyword>
<reference evidence="4" key="1">
    <citation type="journal article" date="2023" name="Mol. Phylogenet. Evol.">
        <title>Genome-scale phylogeny and comparative genomics of the fungal order Sordariales.</title>
        <authorList>
            <person name="Hensen N."/>
            <person name="Bonometti L."/>
            <person name="Westerberg I."/>
            <person name="Brannstrom I.O."/>
            <person name="Guillou S."/>
            <person name="Cros-Aarteil S."/>
            <person name="Calhoun S."/>
            <person name="Haridas S."/>
            <person name="Kuo A."/>
            <person name="Mondo S."/>
            <person name="Pangilinan J."/>
            <person name="Riley R."/>
            <person name="LaButti K."/>
            <person name="Andreopoulos B."/>
            <person name="Lipzen A."/>
            <person name="Chen C."/>
            <person name="Yan M."/>
            <person name="Daum C."/>
            <person name="Ng V."/>
            <person name="Clum A."/>
            <person name="Steindorff A."/>
            <person name="Ohm R.A."/>
            <person name="Martin F."/>
            <person name="Silar P."/>
            <person name="Natvig D.O."/>
            <person name="Lalanne C."/>
            <person name="Gautier V."/>
            <person name="Ament-Velasquez S.L."/>
            <person name="Kruys A."/>
            <person name="Hutchinson M.I."/>
            <person name="Powell A.J."/>
            <person name="Barry K."/>
            <person name="Miller A.N."/>
            <person name="Grigoriev I.V."/>
            <person name="Debuchy R."/>
            <person name="Gladieux P."/>
            <person name="Hiltunen Thoren M."/>
            <person name="Johannesson H."/>
        </authorList>
    </citation>
    <scope>NUCLEOTIDE SEQUENCE</scope>
    <source>
        <strain evidence="4">CBS 955.72</strain>
    </source>
</reference>
<keyword evidence="1" id="KW-0521">NADP</keyword>